<sequence>VLRQDLTQWFQHVGVLKDLSPRHVQPFAVEDSITIKQQVEIELSRVQLLTGAHTALFGFDTTQG</sequence>
<proteinExistence type="predicted"/>
<organism evidence="1">
    <name type="scientific">marine metagenome</name>
    <dbReference type="NCBI Taxonomy" id="408172"/>
    <lineage>
        <taxon>unclassified sequences</taxon>
        <taxon>metagenomes</taxon>
        <taxon>ecological metagenomes</taxon>
    </lineage>
</organism>
<evidence type="ECO:0000313" key="1">
    <source>
        <dbReference type="EMBL" id="SVA40151.1"/>
    </source>
</evidence>
<feature type="non-terminal residue" evidence="1">
    <location>
        <position position="1"/>
    </location>
</feature>
<reference evidence="1" key="1">
    <citation type="submission" date="2018-05" db="EMBL/GenBank/DDBJ databases">
        <authorList>
            <person name="Lanie J.A."/>
            <person name="Ng W.-L."/>
            <person name="Kazmierczak K.M."/>
            <person name="Andrzejewski T.M."/>
            <person name="Davidsen T.M."/>
            <person name="Wayne K.J."/>
            <person name="Tettelin H."/>
            <person name="Glass J.I."/>
            <person name="Rusch D."/>
            <person name="Podicherti R."/>
            <person name="Tsui H.-C.T."/>
            <person name="Winkler M.E."/>
        </authorList>
    </citation>
    <scope>NUCLEOTIDE SEQUENCE</scope>
</reference>
<gene>
    <name evidence="1" type="ORF">METZ01_LOCUS93005</name>
</gene>
<accession>A0A381VJF2</accession>
<name>A0A381VJF2_9ZZZZ</name>
<dbReference type="AlphaFoldDB" id="A0A381VJF2"/>
<dbReference type="EMBL" id="UINC01008935">
    <property type="protein sequence ID" value="SVA40151.1"/>
    <property type="molecule type" value="Genomic_DNA"/>
</dbReference>
<feature type="non-terminal residue" evidence="1">
    <location>
        <position position="64"/>
    </location>
</feature>
<protein>
    <submittedName>
        <fullName evidence="1">Uncharacterized protein</fullName>
    </submittedName>
</protein>